<evidence type="ECO:0000256" key="1">
    <source>
        <dbReference type="SAM" id="MobiDB-lite"/>
    </source>
</evidence>
<feature type="region of interest" description="Disordered" evidence="1">
    <location>
        <begin position="69"/>
        <end position="128"/>
    </location>
</feature>
<feature type="compositionally biased region" description="Basic and acidic residues" evidence="1">
    <location>
        <begin position="258"/>
        <end position="279"/>
    </location>
</feature>
<feature type="region of interest" description="Disordered" evidence="1">
    <location>
        <begin position="144"/>
        <end position="290"/>
    </location>
</feature>
<dbReference type="AlphaFoldDB" id="A0A9P7HZ50"/>
<organism evidence="2 3">
    <name type="scientific">Fusarium xylarioides</name>
    <dbReference type="NCBI Taxonomy" id="221167"/>
    <lineage>
        <taxon>Eukaryota</taxon>
        <taxon>Fungi</taxon>
        <taxon>Dikarya</taxon>
        <taxon>Ascomycota</taxon>
        <taxon>Pezizomycotina</taxon>
        <taxon>Sordariomycetes</taxon>
        <taxon>Hypocreomycetidae</taxon>
        <taxon>Hypocreales</taxon>
        <taxon>Nectriaceae</taxon>
        <taxon>Fusarium</taxon>
        <taxon>Fusarium fujikuroi species complex</taxon>
    </lineage>
</organism>
<proteinExistence type="predicted"/>
<evidence type="ECO:0000313" key="3">
    <source>
        <dbReference type="Proteomes" id="UP000750502"/>
    </source>
</evidence>
<sequence length="750" mass="82670">MSPKSSPDRDITELFNRNRVTNIPSDQRALLERPESWAVELENTPHGLSHLPGHVLETVKATYIANKHTVQEHTPISKKRNRSPTSSPLKKRPRNGITSTPRSDHANPPQSSPERAVSWSPTPEPISSKDADCIAVAMVDQNTQSSIVHETPKPGPGFGRPQRPISKPIIENPPSSGETEDDLETRIPDAQPLHNGSVNKTAVRSKPTAPSPLSTNRTMATPPCAQPSNTAPTIVPNTVSASNIRGSESPKTRRIRFKPIDLDGLGKNRKKGYNEKDRLPPTIMPPNIMPPNIMPPKVVDDSMPTSSDSIIPFTGIPITQESIRDIRESIEMKEDETMDHVEEVVPSTNFHGSAAGRQVVKGTDEKPSDESKPIQQPATSSQMGSSKTTAATNSQPQINDQMMTEKPPAPAPLIAPGAPLEPYEAFVQQYPDYPGENGGDKLPGTKSNFIYACVYLNYLRPRKQLRDCLYDEFIRAYPCSYGEYVKRSRMEPMVAIKWFNQQKGPVVYNKYLVNRGNLSHILRSYPEEFARANELVSRKSEGDAGADDIMIYTSSEDEGDFDDEDDSQRSVSPPSQHASERGSVESPQPIATIEDDIEIDLPEIPSVPPSTSSKGRPSLASTNDLEMVSKPVPTAKPITPAQSNIRRQNPASERRPPQSSRAQEILTQPPPPTSPQVPQTSMLPPSTIGGSAIKSTAPRHSQYFKRISEDLKKATPKKRSAKDLEKLREHFRKLKGTGAQDRRSSSGRFE</sequence>
<evidence type="ECO:0000313" key="2">
    <source>
        <dbReference type="EMBL" id="KAG5766248.1"/>
    </source>
</evidence>
<feature type="compositionally biased region" description="Basic and acidic residues" evidence="1">
    <location>
        <begin position="362"/>
        <end position="372"/>
    </location>
</feature>
<dbReference type="OrthoDB" id="3538943at2759"/>
<dbReference type="EMBL" id="JADFTT010000165">
    <property type="protein sequence ID" value="KAG5766248.1"/>
    <property type="molecule type" value="Genomic_DNA"/>
</dbReference>
<name>A0A9P7HZ50_9HYPO</name>
<feature type="compositionally biased region" description="Polar residues" evidence="1">
    <location>
        <begin position="609"/>
        <end position="624"/>
    </location>
</feature>
<feature type="compositionally biased region" description="Polar residues" evidence="1">
    <location>
        <begin position="640"/>
        <end position="666"/>
    </location>
</feature>
<accession>A0A9P7HZ50</accession>
<reference evidence="2" key="1">
    <citation type="journal article" date="2020" name="bioRxiv">
        <title>Historical genomics reveals the evolutionary mechanisms behind multiple outbreaks of the host-specific coffee wilt pathogen Fusarium xylarioides.</title>
        <authorList>
            <person name="Peck D."/>
            <person name="Nowell R.W."/>
            <person name="Flood J."/>
            <person name="Ryan M.J."/>
            <person name="Barraclough T.G."/>
        </authorList>
    </citation>
    <scope>NUCLEOTIDE SEQUENCE</scope>
    <source>
        <strain evidence="2">IMI 127659i</strain>
    </source>
</reference>
<reference evidence="2" key="2">
    <citation type="submission" date="2020-10" db="EMBL/GenBank/DDBJ databases">
        <authorList>
            <person name="Peck L.D."/>
            <person name="Nowell R.W."/>
            <person name="Flood J."/>
            <person name="Ryan M.J."/>
            <person name="Barraclough T.G."/>
        </authorList>
    </citation>
    <scope>NUCLEOTIDE SEQUENCE</scope>
    <source>
        <strain evidence="2">IMI 127659i</strain>
    </source>
</reference>
<comment type="caution">
    <text evidence="2">The sequence shown here is derived from an EMBL/GenBank/DDBJ whole genome shotgun (WGS) entry which is preliminary data.</text>
</comment>
<feature type="region of interest" description="Disordered" evidence="1">
    <location>
        <begin position="602"/>
        <end position="750"/>
    </location>
</feature>
<gene>
    <name evidence="2" type="ORF">H9Q72_005677</name>
</gene>
<feature type="compositionally biased region" description="Polar residues" evidence="1">
    <location>
        <begin position="373"/>
        <end position="402"/>
    </location>
</feature>
<dbReference type="Proteomes" id="UP000750502">
    <property type="component" value="Unassembled WGS sequence"/>
</dbReference>
<feature type="compositionally biased region" description="Acidic residues" evidence="1">
    <location>
        <begin position="556"/>
        <end position="566"/>
    </location>
</feature>
<feature type="region of interest" description="Disordered" evidence="1">
    <location>
        <begin position="344"/>
        <end position="415"/>
    </location>
</feature>
<feature type="region of interest" description="Disordered" evidence="1">
    <location>
        <begin position="556"/>
        <end position="590"/>
    </location>
</feature>
<keyword evidence="3" id="KW-1185">Reference proteome</keyword>
<protein>
    <submittedName>
        <fullName evidence="2">Uncharacterized protein</fullName>
    </submittedName>
</protein>
<feature type="compositionally biased region" description="Basic and acidic residues" evidence="1">
    <location>
        <begin position="740"/>
        <end position="750"/>
    </location>
</feature>
<feature type="compositionally biased region" description="Polar residues" evidence="1">
    <location>
        <begin position="226"/>
        <end position="246"/>
    </location>
</feature>